<protein>
    <submittedName>
        <fullName evidence="1">Uncharacterized protein</fullName>
    </submittedName>
</protein>
<dbReference type="AlphaFoldDB" id="A0AAV2FUE8"/>
<organism evidence="1 2">
    <name type="scientific">Linum trigynum</name>
    <dbReference type="NCBI Taxonomy" id="586398"/>
    <lineage>
        <taxon>Eukaryota</taxon>
        <taxon>Viridiplantae</taxon>
        <taxon>Streptophyta</taxon>
        <taxon>Embryophyta</taxon>
        <taxon>Tracheophyta</taxon>
        <taxon>Spermatophyta</taxon>
        <taxon>Magnoliopsida</taxon>
        <taxon>eudicotyledons</taxon>
        <taxon>Gunneridae</taxon>
        <taxon>Pentapetalae</taxon>
        <taxon>rosids</taxon>
        <taxon>fabids</taxon>
        <taxon>Malpighiales</taxon>
        <taxon>Linaceae</taxon>
        <taxon>Linum</taxon>
    </lineage>
</organism>
<gene>
    <name evidence="1" type="ORF">LTRI10_LOCUS41989</name>
</gene>
<keyword evidence="2" id="KW-1185">Reference proteome</keyword>
<name>A0AAV2FUE8_9ROSI</name>
<evidence type="ECO:0000313" key="2">
    <source>
        <dbReference type="Proteomes" id="UP001497516"/>
    </source>
</evidence>
<evidence type="ECO:0000313" key="1">
    <source>
        <dbReference type="EMBL" id="CAL1401955.1"/>
    </source>
</evidence>
<proteinExistence type="predicted"/>
<accession>A0AAV2FUE8</accession>
<dbReference type="Proteomes" id="UP001497516">
    <property type="component" value="Chromosome 7"/>
</dbReference>
<reference evidence="1 2" key="1">
    <citation type="submission" date="2024-04" db="EMBL/GenBank/DDBJ databases">
        <authorList>
            <person name="Fracassetti M."/>
        </authorList>
    </citation>
    <scope>NUCLEOTIDE SEQUENCE [LARGE SCALE GENOMIC DNA]</scope>
</reference>
<sequence length="67" mass="7373">MDPMDIDQIVAFNDEDVGIDPAQVQISMVGRLFSPRPLTRATMERVANGMWGTSAQSITIHEADRGL</sequence>
<dbReference type="EMBL" id="OZ034820">
    <property type="protein sequence ID" value="CAL1401955.1"/>
    <property type="molecule type" value="Genomic_DNA"/>
</dbReference>